<name>A0A8X6YPT9_9ARAC</name>
<dbReference type="Proteomes" id="UP000886998">
    <property type="component" value="Unassembled WGS sequence"/>
</dbReference>
<keyword evidence="2" id="KW-1185">Reference proteome</keyword>
<proteinExistence type="predicted"/>
<evidence type="ECO:0000313" key="1">
    <source>
        <dbReference type="EMBL" id="GFY74758.1"/>
    </source>
</evidence>
<gene>
    <name evidence="1" type="ORF">TNIN_7141</name>
</gene>
<reference evidence="1" key="1">
    <citation type="submission" date="2020-08" db="EMBL/GenBank/DDBJ databases">
        <title>Multicomponent nature underlies the extraordinary mechanical properties of spider dragline silk.</title>
        <authorList>
            <person name="Kono N."/>
            <person name="Nakamura H."/>
            <person name="Mori M."/>
            <person name="Yoshida Y."/>
            <person name="Ohtoshi R."/>
            <person name="Malay A.D."/>
            <person name="Moran D.A.P."/>
            <person name="Tomita M."/>
            <person name="Numata K."/>
            <person name="Arakawa K."/>
        </authorList>
    </citation>
    <scope>NUCLEOTIDE SEQUENCE</scope>
</reference>
<dbReference type="AlphaFoldDB" id="A0A8X6YPT9"/>
<accession>A0A8X6YPT9</accession>
<organism evidence="1 2">
    <name type="scientific">Trichonephila inaurata madagascariensis</name>
    <dbReference type="NCBI Taxonomy" id="2747483"/>
    <lineage>
        <taxon>Eukaryota</taxon>
        <taxon>Metazoa</taxon>
        <taxon>Ecdysozoa</taxon>
        <taxon>Arthropoda</taxon>
        <taxon>Chelicerata</taxon>
        <taxon>Arachnida</taxon>
        <taxon>Araneae</taxon>
        <taxon>Araneomorphae</taxon>
        <taxon>Entelegynae</taxon>
        <taxon>Araneoidea</taxon>
        <taxon>Nephilidae</taxon>
        <taxon>Trichonephila</taxon>
        <taxon>Trichonephila inaurata</taxon>
    </lineage>
</organism>
<dbReference type="EMBL" id="BMAV01020934">
    <property type="protein sequence ID" value="GFY74758.1"/>
    <property type="molecule type" value="Genomic_DNA"/>
</dbReference>
<protein>
    <submittedName>
        <fullName evidence="1">Uncharacterized protein</fullName>
    </submittedName>
</protein>
<evidence type="ECO:0000313" key="2">
    <source>
        <dbReference type="Proteomes" id="UP000886998"/>
    </source>
</evidence>
<comment type="caution">
    <text evidence="1">The sequence shown here is derived from an EMBL/GenBank/DDBJ whole genome shotgun (WGS) entry which is preliminary data.</text>
</comment>
<sequence>MYSSYSLCTPNAHYVTVNLLERSLKLMAPFCIRCSQKMGSQLTLHLNNGIGRGGWDGSLLRDVVCSTMKVFLLLTSTTPCYLRLLDNVKITAVMVRGGC</sequence>